<protein>
    <submittedName>
        <fullName evidence="1">Uncharacterized protein</fullName>
    </submittedName>
</protein>
<name>A0A9W6JET3_9HYPH</name>
<dbReference type="RefSeq" id="WP_271188745.1">
    <property type="nucleotide sequence ID" value="NZ_BSFJ01000043.1"/>
</dbReference>
<reference evidence="1" key="1">
    <citation type="journal article" date="2014" name="Int. J. Syst. Evol. Microbiol.">
        <title>Complete genome sequence of Corynebacterium casei LMG S-19264T (=DSM 44701T), isolated from a smear-ripened cheese.</title>
        <authorList>
            <consortium name="US DOE Joint Genome Institute (JGI-PGF)"/>
            <person name="Walter F."/>
            <person name="Albersmeier A."/>
            <person name="Kalinowski J."/>
            <person name="Ruckert C."/>
        </authorList>
    </citation>
    <scope>NUCLEOTIDE SEQUENCE</scope>
    <source>
        <strain evidence="1">VKM B-2484</strain>
    </source>
</reference>
<proteinExistence type="predicted"/>
<reference evidence="1" key="2">
    <citation type="submission" date="2023-01" db="EMBL/GenBank/DDBJ databases">
        <authorList>
            <person name="Sun Q."/>
            <person name="Evtushenko L."/>
        </authorList>
    </citation>
    <scope>NUCLEOTIDE SEQUENCE</scope>
    <source>
        <strain evidence="1">VKM B-2484</strain>
    </source>
</reference>
<accession>A0A9W6JET3</accession>
<organism evidence="1 2">
    <name type="scientific">Ancylobacter dichloromethanicus</name>
    <dbReference type="NCBI Taxonomy" id="518825"/>
    <lineage>
        <taxon>Bacteria</taxon>
        <taxon>Pseudomonadati</taxon>
        <taxon>Pseudomonadota</taxon>
        <taxon>Alphaproteobacteria</taxon>
        <taxon>Hyphomicrobiales</taxon>
        <taxon>Xanthobacteraceae</taxon>
        <taxon>Ancylobacter</taxon>
    </lineage>
</organism>
<evidence type="ECO:0000313" key="2">
    <source>
        <dbReference type="Proteomes" id="UP001143370"/>
    </source>
</evidence>
<dbReference type="AlphaFoldDB" id="A0A9W6JET3"/>
<gene>
    <name evidence="1" type="ORF">GCM10017643_46130</name>
</gene>
<sequence>MQIGAFDDTPLSDHEWDALLAIGVGDETLPLDLASLSRLEERGLIVHRDISYDLTTDGRALYDQRWPSSQAS</sequence>
<dbReference type="InterPro" id="IPR036390">
    <property type="entry name" value="WH_DNA-bd_sf"/>
</dbReference>
<dbReference type="SUPFAM" id="SSF46785">
    <property type="entry name" value="Winged helix' DNA-binding domain"/>
    <property type="match status" value="1"/>
</dbReference>
<keyword evidence="2" id="KW-1185">Reference proteome</keyword>
<evidence type="ECO:0000313" key="1">
    <source>
        <dbReference type="EMBL" id="GLK74495.1"/>
    </source>
</evidence>
<dbReference type="Proteomes" id="UP001143370">
    <property type="component" value="Unassembled WGS sequence"/>
</dbReference>
<comment type="caution">
    <text evidence="1">The sequence shown here is derived from an EMBL/GenBank/DDBJ whole genome shotgun (WGS) entry which is preliminary data.</text>
</comment>
<dbReference type="EMBL" id="BSFJ01000043">
    <property type="protein sequence ID" value="GLK74495.1"/>
    <property type="molecule type" value="Genomic_DNA"/>
</dbReference>